<evidence type="ECO:0000256" key="2">
    <source>
        <dbReference type="PIRNR" id="PIRNR036893"/>
    </source>
</evidence>
<dbReference type="GO" id="GO:0009279">
    <property type="term" value="C:cell outer membrane"/>
    <property type="evidence" value="ECO:0007669"/>
    <property type="project" value="UniProtKB-SubCell"/>
</dbReference>
<dbReference type="OrthoDB" id="594739at2"/>
<dbReference type="PANTHER" id="PTHR10612:SF34">
    <property type="entry name" value="APOLIPOPROTEIN D"/>
    <property type="match status" value="1"/>
</dbReference>
<accession>A0A1N7A543</accession>
<protein>
    <recommendedName>
        <fullName evidence="2">Outer membrane lipoprotein Blc</fullName>
    </recommendedName>
</protein>
<keyword evidence="2" id="KW-0446">Lipid-binding</keyword>
<dbReference type="InterPro" id="IPR000566">
    <property type="entry name" value="Lipocln_cytosolic_FA-bd_dom"/>
</dbReference>
<comment type="subcellular location">
    <subcellularLocation>
        <location evidence="2">Cell outer membrane</location>
    </subcellularLocation>
</comment>
<dbReference type="PANTHER" id="PTHR10612">
    <property type="entry name" value="APOLIPOPROTEIN D"/>
    <property type="match status" value="1"/>
</dbReference>
<dbReference type="GO" id="GO:0006950">
    <property type="term" value="P:response to stress"/>
    <property type="evidence" value="ECO:0007669"/>
    <property type="project" value="UniProtKB-ARBA"/>
</dbReference>
<dbReference type="InterPro" id="IPR012674">
    <property type="entry name" value="Calycin"/>
</dbReference>
<evidence type="ECO:0000256" key="1">
    <source>
        <dbReference type="ARBA" id="ARBA00006889"/>
    </source>
</evidence>
<dbReference type="Proteomes" id="UP000323956">
    <property type="component" value="Unassembled WGS sequence"/>
</dbReference>
<dbReference type="InterPro" id="IPR047202">
    <property type="entry name" value="Lipocalin_Blc-like_dom"/>
</dbReference>
<dbReference type="InterPro" id="IPR022271">
    <property type="entry name" value="Lipocalin_ApoD"/>
</dbReference>
<proteinExistence type="inferred from homology"/>
<dbReference type="Pfam" id="PF08212">
    <property type="entry name" value="Lipocalin_2"/>
    <property type="match status" value="1"/>
</dbReference>
<keyword evidence="2" id="KW-0998">Cell outer membrane</keyword>
<dbReference type="PIRSF" id="PIRSF036893">
    <property type="entry name" value="Lipocalin_ApoD"/>
    <property type="match status" value="1"/>
</dbReference>
<dbReference type="GO" id="GO:0008289">
    <property type="term" value="F:lipid binding"/>
    <property type="evidence" value="ECO:0007669"/>
    <property type="project" value="UniProtKB-UniRule"/>
</dbReference>
<dbReference type="Gene3D" id="2.40.128.20">
    <property type="match status" value="1"/>
</dbReference>
<evidence type="ECO:0000259" key="3">
    <source>
        <dbReference type="Pfam" id="PF08212"/>
    </source>
</evidence>
<sequence length="167" mass="19031">MTALLNTVERVELDRYLGTWFEISRLPLKYEDEGARDITATYSLNEDGSVRVDNRCIDDAGLPAQALGEARPVDDTGARLTVSFLPEYLRWIPFTKGDYWVIRLAEDYSVSLVGTPDRRNLWLLARDHDLPQAVRSDYLNTAREQGFDLSHLITPRQSGRVVEMGDQ</sequence>
<organism evidence="4 5">
    <name type="scientific">Paracoccus thiocyanatus</name>
    <dbReference type="NCBI Taxonomy" id="34006"/>
    <lineage>
        <taxon>Bacteria</taxon>
        <taxon>Pseudomonadati</taxon>
        <taxon>Pseudomonadota</taxon>
        <taxon>Alphaproteobacteria</taxon>
        <taxon>Rhodobacterales</taxon>
        <taxon>Paracoccaceae</taxon>
        <taxon>Paracoccus</taxon>
    </lineage>
</organism>
<dbReference type="EMBL" id="FTMK01000042">
    <property type="protein sequence ID" value="SIR34106.1"/>
    <property type="molecule type" value="Genomic_DNA"/>
</dbReference>
<comment type="subunit">
    <text evidence="2">Homodimer.</text>
</comment>
<comment type="function">
    <text evidence="2">Involved in the storage or transport of lipids necessary for membrane maintenance under stressful conditions. Displays a binding preference for lysophospholipids.</text>
</comment>
<dbReference type="AlphaFoldDB" id="A0A1N7A543"/>
<dbReference type="SUPFAM" id="SSF50814">
    <property type="entry name" value="Lipocalins"/>
    <property type="match status" value="1"/>
</dbReference>
<feature type="domain" description="Lipocalin/cytosolic fatty-acid binding" evidence="3">
    <location>
        <begin position="11"/>
        <end position="157"/>
    </location>
</feature>
<dbReference type="CDD" id="cd19438">
    <property type="entry name" value="lipocalin_Blc-like"/>
    <property type="match status" value="1"/>
</dbReference>
<dbReference type="RefSeq" id="WP_149766875.1">
    <property type="nucleotide sequence ID" value="NZ_FTMK01000042.1"/>
</dbReference>
<reference evidence="4 5" key="1">
    <citation type="submission" date="2017-01" db="EMBL/GenBank/DDBJ databases">
        <authorList>
            <person name="Varghese N."/>
            <person name="Submissions S."/>
        </authorList>
    </citation>
    <scope>NUCLEOTIDE SEQUENCE [LARGE SCALE GENOMIC DNA]</scope>
    <source>
        <strain evidence="4 5">ATCC 700171</strain>
    </source>
</reference>
<gene>
    <name evidence="4" type="ORF">SAMN05421641_14211</name>
</gene>
<evidence type="ECO:0000313" key="4">
    <source>
        <dbReference type="EMBL" id="SIR34106.1"/>
    </source>
</evidence>
<comment type="similarity">
    <text evidence="1 2">Belongs to the calycin superfamily. Lipocalin family.</text>
</comment>
<keyword evidence="2 4" id="KW-0449">Lipoprotein</keyword>
<keyword evidence="2" id="KW-0472">Membrane</keyword>
<name>A0A1N7A543_9RHOB</name>
<evidence type="ECO:0000313" key="5">
    <source>
        <dbReference type="Proteomes" id="UP000323956"/>
    </source>
</evidence>